<sequence>MQPTVQLDPDRLRAHATRAAELAEVLRPQSTPHREAVLACRRSAGGEAVLAELDRLTTTVRRAAEELADLARALRSAAIEFETVDRDLGRDISLTERGLS</sequence>
<protein>
    <submittedName>
        <fullName evidence="2">WXG100 family type VII secretion target</fullName>
    </submittedName>
</protein>
<comment type="caution">
    <text evidence="2">The sequence shown here is derived from an EMBL/GenBank/DDBJ whole genome shotgun (WGS) entry which is preliminary data.</text>
</comment>
<name>A0A848DS79_9PSEU</name>
<dbReference type="Gene3D" id="1.10.287.1060">
    <property type="entry name" value="ESAT-6-like"/>
    <property type="match status" value="1"/>
</dbReference>
<dbReference type="AlphaFoldDB" id="A0A848DS79"/>
<dbReference type="InterPro" id="IPR036689">
    <property type="entry name" value="ESAT-6-like_sf"/>
</dbReference>
<feature type="coiled-coil region" evidence="1">
    <location>
        <begin position="53"/>
        <end position="80"/>
    </location>
</feature>
<evidence type="ECO:0000313" key="2">
    <source>
        <dbReference type="EMBL" id="NMH95231.1"/>
    </source>
</evidence>
<evidence type="ECO:0000313" key="3">
    <source>
        <dbReference type="Proteomes" id="UP000586918"/>
    </source>
</evidence>
<proteinExistence type="predicted"/>
<gene>
    <name evidence="2" type="ORF">HF519_27470</name>
</gene>
<dbReference type="SUPFAM" id="SSF140453">
    <property type="entry name" value="EsxAB dimer-like"/>
    <property type="match status" value="1"/>
</dbReference>
<keyword evidence="1" id="KW-0175">Coiled coil</keyword>
<reference evidence="2 3" key="1">
    <citation type="submission" date="2020-04" db="EMBL/GenBank/DDBJ databases">
        <authorList>
            <person name="Klaysubun C."/>
            <person name="Duangmal K."/>
            <person name="Lipun K."/>
        </authorList>
    </citation>
    <scope>NUCLEOTIDE SEQUENCE [LARGE SCALE GENOMIC DNA]</scope>
    <source>
        <strain evidence="2 3">DSM 45300</strain>
    </source>
</reference>
<keyword evidence="3" id="KW-1185">Reference proteome</keyword>
<dbReference type="Proteomes" id="UP000586918">
    <property type="component" value="Unassembled WGS sequence"/>
</dbReference>
<organism evidence="2 3">
    <name type="scientific">Pseudonocardia bannensis</name>
    <dbReference type="NCBI Taxonomy" id="630973"/>
    <lineage>
        <taxon>Bacteria</taxon>
        <taxon>Bacillati</taxon>
        <taxon>Actinomycetota</taxon>
        <taxon>Actinomycetes</taxon>
        <taxon>Pseudonocardiales</taxon>
        <taxon>Pseudonocardiaceae</taxon>
        <taxon>Pseudonocardia</taxon>
    </lineage>
</organism>
<accession>A0A848DS79</accession>
<evidence type="ECO:0000256" key="1">
    <source>
        <dbReference type="SAM" id="Coils"/>
    </source>
</evidence>
<dbReference type="RefSeq" id="WP_169415895.1">
    <property type="nucleotide sequence ID" value="NZ_JAAXKZ010000166.1"/>
</dbReference>
<dbReference type="EMBL" id="JAAXKZ010000166">
    <property type="protein sequence ID" value="NMH95231.1"/>
    <property type="molecule type" value="Genomic_DNA"/>
</dbReference>